<gene>
    <name evidence="1" type="ORF">NWFMUON74_10640</name>
</gene>
<dbReference type="EMBL" id="AP023396">
    <property type="protein sequence ID" value="BCK53292.1"/>
    <property type="molecule type" value="Genomic_DNA"/>
</dbReference>
<protein>
    <submittedName>
        <fullName evidence="1">Uncharacterized protein</fullName>
    </submittedName>
</protein>
<dbReference type="RefSeq" id="WP_187686858.1">
    <property type="nucleotide sequence ID" value="NZ_AP023396.1"/>
</dbReference>
<proteinExistence type="predicted"/>
<evidence type="ECO:0000313" key="2">
    <source>
        <dbReference type="Proteomes" id="UP000516173"/>
    </source>
</evidence>
<dbReference type="AlphaFoldDB" id="A0A7G1KDJ3"/>
<dbReference type="Proteomes" id="UP000516173">
    <property type="component" value="Chromosome"/>
</dbReference>
<organism evidence="1 2">
    <name type="scientific">Nocardia wallacei</name>
    <dbReference type="NCBI Taxonomy" id="480035"/>
    <lineage>
        <taxon>Bacteria</taxon>
        <taxon>Bacillati</taxon>
        <taxon>Actinomycetota</taxon>
        <taxon>Actinomycetes</taxon>
        <taxon>Mycobacteriales</taxon>
        <taxon>Nocardiaceae</taxon>
        <taxon>Nocardia</taxon>
    </lineage>
</organism>
<accession>A0A7G1KDJ3</accession>
<sequence length="346" mass="36624">MVLPRGPLVAAAGRSVPALVVGEAGEDDLRLARTLLAAILAAAPPSAAGLDWAVAVFRTSKGALVMVNTAEGRGWLPPGLFLPMAVTTVWRWPVIARQPGDELIAPLEGVADPARALAEFGLLGMRTGRGRISALVSSAGIPHTVRAGLGNEVLIEDRVEAVPSAIDLSSPAAGLVDRLAVAGLEKLQVRADTAEKSGWATCLELARDAETRIRSLVADADGDSSGYHELRRRILDALHAGEQVPERWWGQLRDADAMLAAVTRGRRMDVSDSPLGVRVDPPGADALRTLVFERRIGELSLLLAAGEPTAQTLRDALYTYGQIVEHPLLRGVRRVDGLVRTGVSDG</sequence>
<evidence type="ECO:0000313" key="1">
    <source>
        <dbReference type="EMBL" id="BCK53292.1"/>
    </source>
</evidence>
<name>A0A7G1KDJ3_9NOCA</name>
<dbReference type="KEGG" id="nwl:NWFMUON74_10640"/>
<keyword evidence="2" id="KW-1185">Reference proteome</keyword>
<reference evidence="1 2" key="1">
    <citation type="submission" date="2020-08" db="EMBL/GenBank/DDBJ databases">
        <title>Genome Sequencing of Nocardia wallacei strain FMUON74 and assembly.</title>
        <authorList>
            <person name="Toyokawa M."/>
            <person name="Uesaka K."/>
        </authorList>
    </citation>
    <scope>NUCLEOTIDE SEQUENCE [LARGE SCALE GENOMIC DNA]</scope>
    <source>
        <strain evidence="1 2">FMUON74</strain>
    </source>
</reference>
<dbReference type="GeneID" id="80345676"/>